<dbReference type="Gene3D" id="3.30.70.2520">
    <property type="match status" value="1"/>
</dbReference>
<gene>
    <name evidence="3" type="ORF">HKW66_Vig0172540</name>
</gene>
<name>A0A8T0JQD2_PHAAN</name>
<accession>A0A8T0JQD2</accession>
<dbReference type="GO" id="GO:0016491">
    <property type="term" value="F:oxidoreductase activity"/>
    <property type="evidence" value="ECO:0007669"/>
    <property type="project" value="UniProtKB-KW"/>
</dbReference>
<evidence type="ECO:0000313" key="4">
    <source>
        <dbReference type="Proteomes" id="UP000743370"/>
    </source>
</evidence>
<dbReference type="PANTHER" id="PTHR13878">
    <property type="entry name" value="GULONOLACTONE OXIDASE"/>
    <property type="match status" value="1"/>
</dbReference>
<evidence type="ECO:0000256" key="1">
    <source>
        <dbReference type="ARBA" id="ARBA00005466"/>
    </source>
</evidence>
<reference evidence="3 4" key="1">
    <citation type="submission" date="2020-05" db="EMBL/GenBank/DDBJ databases">
        <title>Vigna angularis (adzuki bean) Var. LongXiaoDou No. 4 denovo assembly.</title>
        <authorList>
            <person name="Xiang H."/>
        </authorList>
    </citation>
    <scope>NUCLEOTIDE SEQUENCE [LARGE SCALE GENOMIC DNA]</scope>
    <source>
        <tissue evidence="3">Leaf</tissue>
    </source>
</reference>
<evidence type="ECO:0000313" key="3">
    <source>
        <dbReference type="EMBL" id="KAG2380475.1"/>
    </source>
</evidence>
<proteinExistence type="inferred from homology"/>
<dbReference type="AlphaFoldDB" id="A0A8T0JQD2"/>
<protein>
    <submittedName>
        <fullName evidence="3">L-gulonolactone oxidase</fullName>
    </submittedName>
</protein>
<comment type="caution">
    <text evidence="3">The sequence shown here is derived from an EMBL/GenBank/DDBJ whole genome shotgun (WGS) entry which is preliminary data.</text>
</comment>
<dbReference type="PANTHER" id="PTHR13878:SF67">
    <property type="entry name" value="L-GULONOLACTONE OXIDASE 5"/>
    <property type="match status" value="1"/>
</dbReference>
<evidence type="ECO:0000256" key="2">
    <source>
        <dbReference type="ARBA" id="ARBA00023002"/>
    </source>
</evidence>
<dbReference type="EMBL" id="JABFOF010000009">
    <property type="protein sequence ID" value="KAG2380475.1"/>
    <property type="molecule type" value="Genomic_DNA"/>
</dbReference>
<dbReference type="Proteomes" id="UP000743370">
    <property type="component" value="Unassembled WGS sequence"/>
</dbReference>
<comment type="similarity">
    <text evidence="1">Belongs to the oxygen-dependent FAD-linked oxidoreductase family.</text>
</comment>
<keyword evidence="2" id="KW-0560">Oxidoreductase</keyword>
<sequence>MMFSIFTFSPGPSGFAKFIPKTPFNGNFGPHYLSLVKHNGRDLRRCSRILLQLPEAETTATPEAETFAVVKDFIEDVHKLVELEPKGLCGLDLYNGILMRYVKASNAYLGKQEDALDFDITYYRSKDPMSPRLYEDIVEEIEQIGIFKYEGLPHWGKNRNFAFEGAIKKYKNADSHAIQAEQTCWLLLAAVCECSTSCAKLLCLSLGFPNALLNQLFFPNSNGFFLLYAFVSHFAGALPSPITMVLLDSGKLDASSIDATPLLVQ</sequence>
<dbReference type="InterPro" id="IPR050432">
    <property type="entry name" value="FAD-linked_Oxidoreductases_BP"/>
</dbReference>
<organism evidence="3 4">
    <name type="scientific">Phaseolus angularis</name>
    <name type="common">Azuki bean</name>
    <name type="synonym">Vigna angularis</name>
    <dbReference type="NCBI Taxonomy" id="3914"/>
    <lineage>
        <taxon>Eukaryota</taxon>
        <taxon>Viridiplantae</taxon>
        <taxon>Streptophyta</taxon>
        <taxon>Embryophyta</taxon>
        <taxon>Tracheophyta</taxon>
        <taxon>Spermatophyta</taxon>
        <taxon>Magnoliopsida</taxon>
        <taxon>eudicotyledons</taxon>
        <taxon>Gunneridae</taxon>
        <taxon>Pentapetalae</taxon>
        <taxon>rosids</taxon>
        <taxon>fabids</taxon>
        <taxon>Fabales</taxon>
        <taxon>Fabaceae</taxon>
        <taxon>Papilionoideae</taxon>
        <taxon>50 kb inversion clade</taxon>
        <taxon>NPAAA clade</taxon>
        <taxon>indigoferoid/millettioid clade</taxon>
        <taxon>Phaseoleae</taxon>
        <taxon>Vigna</taxon>
    </lineage>
</organism>